<dbReference type="InterPro" id="IPR050360">
    <property type="entry name" value="MFS_Sugar_Transporters"/>
</dbReference>
<keyword evidence="6 8" id="KW-0472">Membrane</keyword>
<dbReference type="InterPro" id="IPR005829">
    <property type="entry name" value="Sugar_transporter_CS"/>
</dbReference>
<evidence type="ECO:0000256" key="5">
    <source>
        <dbReference type="ARBA" id="ARBA00022989"/>
    </source>
</evidence>
<feature type="transmembrane region" description="Helical" evidence="8">
    <location>
        <begin position="192"/>
        <end position="213"/>
    </location>
</feature>
<keyword evidence="5 8" id="KW-1133">Transmembrane helix</keyword>
<evidence type="ECO:0000256" key="7">
    <source>
        <dbReference type="RuleBase" id="RU003346"/>
    </source>
</evidence>
<dbReference type="OrthoDB" id="6133115at2759"/>
<comment type="subcellular location">
    <subcellularLocation>
        <location evidence="1">Membrane</location>
        <topology evidence="1">Multi-pass membrane protein</topology>
    </subcellularLocation>
</comment>
<dbReference type="InterPro" id="IPR036259">
    <property type="entry name" value="MFS_trans_sf"/>
</dbReference>
<evidence type="ECO:0000313" key="10">
    <source>
        <dbReference type="EMBL" id="PMD39742.1"/>
    </source>
</evidence>
<dbReference type="SUPFAM" id="SSF103473">
    <property type="entry name" value="MFS general substrate transporter"/>
    <property type="match status" value="1"/>
</dbReference>
<evidence type="ECO:0000256" key="6">
    <source>
        <dbReference type="ARBA" id="ARBA00023136"/>
    </source>
</evidence>
<feature type="transmembrane region" description="Helical" evidence="8">
    <location>
        <begin position="105"/>
        <end position="126"/>
    </location>
</feature>
<dbReference type="Pfam" id="PF00083">
    <property type="entry name" value="Sugar_tr"/>
    <property type="match status" value="1"/>
</dbReference>
<protein>
    <submittedName>
        <fullName evidence="10">General substrate transporter</fullName>
    </submittedName>
</protein>
<comment type="similarity">
    <text evidence="2 7">Belongs to the major facilitator superfamily. Sugar transporter (TC 2.A.1.1) family.</text>
</comment>
<dbReference type="FunFam" id="1.20.1250.20:FF:000134">
    <property type="entry name" value="MFS sugar transporter protein"/>
    <property type="match status" value="1"/>
</dbReference>
<sequence length="556" mass="61350">MASNPGEPSKTDLKKSITAASNAAENVISLDALKEVDEEVQYAIATHQSHLDPWSKQALTLYFILLFAFLNATSSGFDGSLMGSINAESQYKNFFHLKETGSSTGLVFILYNAASMIGCAFGGPIMDYFGRRRGMQSGCLFTLGGAVLASAAQTLPQFKASRFLLGFGIILQTLSAPVYVTEIIPPQWRGRLGGYYNTFYFVGSITATGVVYATSQYTTTLAWRLPLALQVIPPFFVFTGCFFIPESPRWLASRDRMDEAAKIIYKYHGGDDNEVAKLEIREIALHVKLSKPQTPREYIRGLWDYRELFNSHSARWRTGMVTLITFASTLTGNSILTFFQPTMLAAVGVTSTRRKLLLTFASSIVSCSGAVFGSATNDWILRRTRFVYGSFSLAASLSLVAAMSSQVANATAQGNTPSKAISGVGIFSIFLFGWIFSFVYTPNQSLYCTEVLNQEIRAKGISLHALESNLATILFTYTTSIALGDISWKYYFVWISVDFVAGILWFFFGVETVGRTIEELDACFEAKFPPKASWKRTKIVRDENEDVGVKVVDMGA</sequence>
<feature type="transmembrane region" description="Helical" evidence="8">
    <location>
        <begin position="386"/>
        <end position="408"/>
    </location>
</feature>
<dbReference type="AlphaFoldDB" id="A0A2J6RMK8"/>
<keyword evidence="3 7" id="KW-0813">Transport</keyword>
<feature type="transmembrane region" description="Helical" evidence="8">
    <location>
        <begin position="316"/>
        <end position="336"/>
    </location>
</feature>
<proteinExistence type="inferred from homology"/>
<dbReference type="InterPro" id="IPR020846">
    <property type="entry name" value="MFS_dom"/>
</dbReference>
<dbReference type="GO" id="GO:0016020">
    <property type="term" value="C:membrane"/>
    <property type="evidence" value="ECO:0007669"/>
    <property type="project" value="UniProtKB-SubCell"/>
</dbReference>
<keyword evidence="4 8" id="KW-0812">Transmembrane</keyword>
<feature type="transmembrane region" description="Helical" evidence="8">
    <location>
        <begin position="225"/>
        <end position="244"/>
    </location>
</feature>
<feature type="transmembrane region" description="Helical" evidence="8">
    <location>
        <begin position="138"/>
        <end position="155"/>
    </location>
</feature>
<accession>A0A2J6RMK8</accession>
<dbReference type="PANTHER" id="PTHR48022:SF79">
    <property type="entry name" value="LACTOSE PERMEASE, PUTATIVE (AFU_ORTHOLOGUE AFUA_6G01860)-RELATED"/>
    <property type="match status" value="1"/>
</dbReference>
<dbReference type="InterPro" id="IPR005828">
    <property type="entry name" value="MFS_sugar_transport-like"/>
</dbReference>
<dbReference type="PROSITE" id="PS50850">
    <property type="entry name" value="MFS"/>
    <property type="match status" value="1"/>
</dbReference>
<feature type="transmembrane region" description="Helical" evidence="8">
    <location>
        <begin position="490"/>
        <end position="510"/>
    </location>
</feature>
<evidence type="ECO:0000256" key="3">
    <source>
        <dbReference type="ARBA" id="ARBA00022448"/>
    </source>
</evidence>
<name>A0A2J6RMK8_HYAVF</name>
<feature type="domain" description="Major facilitator superfamily (MFS) profile" evidence="9">
    <location>
        <begin position="64"/>
        <end position="513"/>
    </location>
</feature>
<evidence type="ECO:0000256" key="1">
    <source>
        <dbReference type="ARBA" id="ARBA00004141"/>
    </source>
</evidence>
<evidence type="ECO:0000313" key="11">
    <source>
        <dbReference type="Proteomes" id="UP000235786"/>
    </source>
</evidence>
<dbReference type="Gene3D" id="1.20.1250.20">
    <property type="entry name" value="MFS general substrate transporter like domains"/>
    <property type="match status" value="1"/>
</dbReference>
<feature type="transmembrane region" description="Helical" evidence="8">
    <location>
        <begin position="161"/>
        <end position="180"/>
    </location>
</feature>
<organism evidence="10 11">
    <name type="scientific">Hyaloscypha variabilis (strain UAMH 11265 / GT02V1 / F)</name>
    <name type="common">Meliniomyces variabilis</name>
    <dbReference type="NCBI Taxonomy" id="1149755"/>
    <lineage>
        <taxon>Eukaryota</taxon>
        <taxon>Fungi</taxon>
        <taxon>Dikarya</taxon>
        <taxon>Ascomycota</taxon>
        <taxon>Pezizomycotina</taxon>
        <taxon>Leotiomycetes</taxon>
        <taxon>Helotiales</taxon>
        <taxon>Hyaloscyphaceae</taxon>
        <taxon>Hyaloscypha</taxon>
        <taxon>Hyaloscypha variabilis</taxon>
    </lineage>
</organism>
<feature type="transmembrane region" description="Helical" evidence="8">
    <location>
        <begin position="420"/>
        <end position="440"/>
    </location>
</feature>
<evidence type="ECO:0000256" key="8">
    <source>
        <dbReference type="SAM" id="Phobius"/>
    </source>
</evidence>
<dbReference type="GO" id="GO:0005351">
    <property type="term" value="F:carbohydrate:proton symporter activity"/>
    <property type="evidence" value="ECO:0007669"/>
    <property type="project" value="TreeGrafter"/>
</dbReference>
<feature type="transmembrane region" description="Helical" evidence="8">
    <location>
        <begin position="461"/>
        <end position="484"/>
    </location>
</feature>
<feature type="transmembrane region" description="Helical" evidence="8">
    <location>
        <begin position="59"/>
        <end position="85"/>
    </location>
</feature>
<dbReference type="EMBL" id="KZ613946">
    <property type="protein sequence ID" value="PMD39742.1"/>
    <property type="molecule type" value="Genomic_DNA"/>
</dbReference>
<evidence type="ECO:0000256" key="4">
    <source>
        <dbReference type="ARBA" id="ARBA00022692"/>
    </source>
</evidence>
<evidence type="ECO:0000256" key="2">
    <source>
        <dbReference type="ARBA" id="ARBA00010992"/>
    </source>
</evidence>
<dbReference type="PANTHER" id="PTHR48022">
    <property type="entry name" value="PLASTIDIC GLUCOSE TRANSPORTER 4"/>
    <property type="match status" value="1"/>
</dbReference>
<keyword evidence="11" id="KW-1185">Reference proteome</keyword>
<reference evidence="10 11" key="1">
    <citation type="submission" date="2016-04" db="EMBL/GenBank/DDBJ databases">
        <title>A degradative enzymes factory behind the ericoid mycorrhizal symbiosis.</title>
        <authorList>
            <consortium name="DOE Joint Genome Institute"/>
            <person name="Martino E."/>
            <person name="Morin E."/>
            <person name="Grelet G."/>
            <person name="Kuo A."/>
            <person name="Kohler A."/>
            <person name="Daghino S."/>
            <person name="Barry K."/>
            <person name="Choi C."/>
            <person name="Cichocki N."/>
            <person name="Clum A."/>
            <person name="Copeland A."/>
            <person name="Hainaut M."/>
            <person name="Haridas S."/>
            <person name="Labutti K."/>
            <person name="Lindquist E."/>
            <person name="Lipzen A."/>
            <person name="Khouja H.-R."/>
            <person name="Murat C."/>
            <person name="Ohm R."/>
            <person name="Olson A."/>
            <person name="Spatafora J."/>
            <person name="Veneault-Fourrey C."/>
            <person name="Henrissat B."/>
            <person name="Grigoriev I."/>
            <person name="Martin F."/>
            <person name="Perotto S."/>
        </authorList>
    </citation>
    <scope>NUCLEOTIDE SEQUENCE [LARGE SCALE GENOMIC DNA]</scope>
    <source>
        <strain evidence="10 11">F</strain>
    </source>
</reference>
<evidence type="ECO:0000259" key="9">
    <source>
        <dbReference type="PROSITE" id="PS50850"/>
    </source>
</evidence>
<dbReference type="NCBIfam" id="TIGR00879">
    <property type="entry name" value="SP"/>
    <property type="match status" value="1"/>
</dbReference>
<feature type="transmembrane region" description="Helical" evidence="8">
    <location>
        <begin position="356"/>
        <end position="374"/>
    </location>
</feature>
<dbReference type="Proteomes" id="UP000235786">
    <property type="component" value="Unassembled WGS sequence"/>
</dbReference>
<dbReference type="InterPro" id="IPR003663">
    <property type="entry name" value="Sugar/inositol_transpt"/>
</dbReference>
<gene>
    <name evidence="10" type="ORF">L207DRAFT_512710</name>
</gene>
<dbReference type="PROSITE" id="PS00216">
    <property type="entry name" value="SUGAR_TRANSPORT_1"/>
    <property type="match status" value="1"/>
</dbReference>